<protein>
    <submittedName>
        <fullName evidence="2">HNH endonuclease signature motif containing protein</fullName>
    </submittedName>
</protein>
<dbReference type="GO" id="GO:0004519">
    <property type="term" value="F:endonuclease activity"/>
    <property type="evidence" value="ECO:0007669"/>
    <property type="project" value="UniProtKB-KW"/>
</dbReference>
<dbReference type="Gene3D" id="1.10.30.50">
    <property type="match status" value="1"/>
</dbReference>
<evidence type="ECO:0000256" key="1">
    <source>
        <dbReference type="SAM" id="MobiDB-lite"/>
    </source>
</evidence>
<keyword evidence="2" id="KW-0540">Nuclease</keyword>
<keyword evidence="2" id="KW-0255">Endonuclease</keyword>
<feature type="region of interest" description="Disordered" evidence="1">
    <location>
        <begin position="1"/>
        <end position="56"/>
    </location>
</feature>
<dbReference type="Proteomes" id="UP001185755">
    <property type="component" value="Unassembled WGS sequence"/>
</dbReference>
<keyword evidence="2" id="KW-0378">Hydrolase</keyword>
<dbReference type="CDD" id="cd00085">
    <property type="entry name" value="HNHc"/>
    <property type="match status" value="1"/>
</dbReference>
<dbReference type="InterPro" id="IPR003615">
    <property type="entry name" value="HNH_nuc"/>
</dbReference>
<dbReference type="EMBL" id="JAWLJX010000007">
    <property type="protein sequence ID" value="MDV6263658.1"/>
    <property type="molecule type" value="Genomic_DNA"/>
</dbReference>
<feature type="non-terminal residue" evidence="2">
    <location>
        <position position="1"/>
    </location>
</feature>
<sequence length="318" mass="34761">PDGDGDPDDGRGGSTEGNDPDDSCGLSIKDPDYSADPRNRDDPEIPDDPVGQSPPGYLLLRRVVGIGRVRSAAQLPPIRGICAQACPPANRMLGEESVRDGLVARWLGWIAERPERARGIFPDGHGGECVPSRAAVTYRPSARVAAFVRTAYRTCTFPNCDVPSVRCQIDHLVPFDKGDPGRGGWTIVTNLQPVCVFHHQAKTSKAWSAVMLAGGAILWSNSLGLRAVTLPEFSIASPPRRRRRRKKSAENALSPFEPTRWELEYTGSAPPTLADFRSASSDIARKTLAEKRRAYLDHCRVVHVRIREGHGRCDPAPF</sequence>
<reference evidence="2 3" key="1">
    <citation type="submission" date="2023-10" db="EMBL/GenBank/DDBJ databases">
        <title>Development of a sustainable strategy for remediation of hydrocarbon-contaminated territories based on the waste exchange concept.</title>
        <authorList>
            <person name="Krivoruchko A."/>
        </authorList>
    </citation>
    <scope>NUCLEOTIDE SEQUENCE [LARGE SCALE GENOMIC DNA]</scope>
    <source>
        <strain evidence="2 3">IEGM 1323</strain>
    </source>
</reference>
<feature type="compositionally biased region" description="Basic and acidic residues" evidence="1">
    <location>
        <begin position="29"/>
        <end position="43"/>
    </location>
</feature>
<gene>
    <name evidence="2" type="ORF">R3P96_20170</name>
</gene>
<evidence type="ECO:0000313" key="3">
    <source>
        <dbReference type="Proteomes" id="UP001185755"/>
    </source>
</evidence>
<proteinExistence type="predicted"/>
<evidence type="ECO:0000313" key="2">
    <source>
        <dbReference type="EMBL" id="MDV6263658.1"/>
    </source>
</evidence>
<comment type="caution">
    <text evidence="2">The sequence shown here is derived from an EMBL/GenBank/DDBJ whole genome shotgun (WGS) entry which is preliminary data.</text>
</comment>
<keyword evidence="3" id="KW-1185">Reference proteome</keyword>
<organism evidence="2 3">
    <name type="scientific">Rhodococcoides yunnanense</name>
    <dbReference type="NCBI Taxonomy" id="278209"/>
    <lineage>
        <taxon>Bacteria</taxon>
        <taxon>Bacillati</taxon>
        <taxon>Actinomycetota</taxon>
        <taxon>Actinomycetes</taxon>
        <taxon>Mycobacteriales</taxon>
        <taxon>Nocardiaceae</taxon>
        <taxon>Rhodococcoides</taxon>
    </lineage>
</organism>
<name>A0ABU4BHJ7_9NOCA</name>
<accession>A0ABU4BHJ7</accession>